<feature type="region of interest" description="Disordered" evidence="1">
    <location>
        <begin position="1"/>
        <end position="154"/>
    </location>
</feature>
<proteinExistence type="predicted"/>
<organism evidence="2 3">
    <name type="scientific">Cystoisospora suis</name>
    <dbReference type="NCBI Taxonomy" id="483139"/>
    <lineage>
        <taxon>Eukaryota</taxon>
        <taxon>Sar</taxon>
        <taxon>Alveolata</taxon>
        <taxon>Apicomplexa</taxon>
        <taxon>Conoidasida</taxon>
        <taxon>Coccidia</taxon>
        <taxon>Eucoccidiorida</taxon>
        <taxon>Eimeriorina</taxon>
        <taxon>Sarcocystidae</taxon>
        <taxon>Cystoisospora</taxon>
    </lineage>
</organism>
<protein>
    <submittedName>
        <fullName evidence="2">Uncharacterized protein</fullName>
    </submittedName>
</protein>
<dbReference type="Proteomes" id="UP000221165">
    <property type="component" value="Unassembled WGS sequence"/>
</dbReference>
<gene>
    <name evidence="2" type="ORF">CSUI_005048</name>
</gene>
<feature type="compositionally biased region" description="Polar residues" evidence="1">
    <location>
        <begin position="78"/>
        <end position="97"/>
    </location>
</feature>
<keyword evidence="3" id="KW-1185">Reference proteome</keyword>
<evidence type="ECO:0000313" key="2">
    <source>
        <dbReference type="EMBL" id="PHJ21115.1"/>
    </source>
</evidence>
<dbReference type="AlphaFoldDB" id="A0A2C6KYU7"/>
<name>A0A2C6KYU7_9APIC</name>
<dbReference type="VEuPathDB" id="ToxoDB:CSUI_005048"/>
<sequence length="195" mass="21560">MRRTFSDDEQEDDEDEDEGEEQVEEEGAEDEEDEEEESIDQRQGRGKKKRKKTKVKKRDSLQEASAPNGQGDLEAGENKNTGLQEGSQNKLQANGSSMMMLGEKEEGEREKNEATAGQGEEEQEREGMSLHASSSPLGHRLSEDEATQNEREGKSRKFLVGINDILCTLQLHGGSLGSLIAYGIRSGGSFDNHLS</sequence>
<feature type="compositionally biased region" description="Basic residues" evidence="1">
    <location>
        <begin position="44"/>
        <end position="57"/>
    </location>
</feature>
<evidence type="ECO:0000256" key="1">
    <source>
        <dbReference type="SAM" id="MobiDB-lite"/>
    </source>
</evidence>
<comment type="caution">
    <text evidence="2">The sequence shown here is derived from an EMBL/GenBank/DDBJ whole genome shotgun (WGS) entry which is preliminary data.</text>
</comment>
<feature type="compositionally biased region" description="Basic and acidic residues" evidence="1">
    <location>
        <begin position="102"/>
        <end position="113"/>
    </location>
</feature>
<dbReference type="EMBL" id="MIGC01002417">
    <property type="protein sequence ID" value="PHJ21115.1"/>
    <property type="molecule type" value="Genomic_DNA"/>
</dbReference>
<feature type="compositionally biased region" description="Acidic residues" evidence="1">
    <location>
        <begin position="7"/>
        <end position="38"/>
    </location>
</feature>
<reference evidence="2 3" key="1">
    <citation type="journal article" date="2017" name="Int. J. Parasitol.">
        <title>The genome of the protozoan parasite Cystoisospora suis and a reverse vaccinology approach to identify vaccine candidates.</title>
        <authorList>
            <person name="Palmieri N."/>
            <person name="Shrestha A."/>
            <person name="Ruttkowski B."/>
            <person name="Beck T."/>
            <person name="Vogl C."/>
            <person name="Tomley F."/>
            <person name="Blake D.P."/>
            <person name="Joachim A."/>
        </authorList>
    </citation>
    <scope>NUCLEOTIDE SEQUENCE [LARGE SCALE GENOMIC DNA]</scope>
    <source>
        <strain evidence="2 3">Wien I</strain>
    </source>
</reference>
<dbReference type="RefSeq" id="XP_067922799.1">
    <property type="nucleotide sequence ID" value="XM_068065228.1"/>
</dbReference>
<feature type="compositionally biased region" description="Basic and acidic residues" evidence="1">
    <location>
        <begin position="140"/>
        <end position="154"/>
    </location>
</feature>
<dbReference type="GeneID" id="94428439"/>
<evidence type="ECO:0000313" key="3">
    <source>
        <dbReference type="Proteomes" id="UP000221165"/>
    </source>
</evidence>
<accession>A0A2C6KYU7</accession>